<evidence type="ECO:0000256" key="1">
    <source>
        <dbReference type="ARBA" id="ARBA00006889"/>
    </source>
</evidence>
<sequence>MKATLLSLAVLCVLGVQADVEVEPNFDIAKFAGKWHVPALASNDPMLQGLKDVMKTPAARINLLPNGNVELETYYLLGEKCELMKSTLMKMEQPGHFKEADENNKKEIWVLATDNASFAIIYIQREGKDMPPSKSLQLYSRVPNPGENLATFKKHCEKMGLLGELVVPPLSDRCFKEISG</sequence>
<keyword evidence="4" id="KW-1185">Reference proteome</keyword>
<feature type="domain" description="Lipocalin/cytosolic fatty-acid binding" evidence="3">
    <location>
        <begin position="32"/>
        <end position="164"/>
    </location>
</feature>
<dbReference type="Gene3D" id="2.40.128.20">
    <property type="match status" value="1"/>
</dbReference>
<dbReference type="OMA" id="GGCQKVD"/>
<comment type="similarity">
    <text evidence="1">Belongs to the calycin superfamily. Lipocalin family.</text>
</comment>
<dbReference type="SUPFAM" id="SSF50814">
    <property type="entry name" value="Lipocalins"/>
    <property type="match status" value="1"/>
</dbReference>
<dbReference type="PANTHER" id="PTHR11430">
    <property type="entry name" value="LIPOCALIN"/>
    <property type="match status" value="1"/>
</dbReference>
<accession>A0A9F2PMZ7</accession>
<dbReference type="AlphaFoldDB" id="A0A9F2PMZ7"/>
<dbReference type="GO" id="GO:0036094">
    <property type="term" value="F:small molecule binding"/>
    <property type="evidence" value="ECO:0007669"/>
    <property type="project" value="InterPro"/>
</dbReference>
<evidence type="ECO:0000313" key="5">
    <source>
        <dbReference type="RefSeq" id="XP_007427127.1"/>
    </source>
</evidence>
<dbReference type="Pfam" id="PF00061">
    <property type="entry name" value="Lipocalin"/>
    <property type="match status" value="1"/>
</dbReference>
<dbReference type="Proteomes" id="UP000695026">
    <property type="component" value="Unplaced"/>
</dbReference>
<gene>
    <name evidence="5" type="primary">LOC103067453</name>
</gene>
<dbReference type="RefSeq" id="XP_007427127.1">
    <property type="nucleotide sequence ID" value="XM_007427065.3"/>
</dbReference>
<evidence type="ECO:0000313" key="4">
    <source>
        <dbReference type="Proteomes" id="UP000695026"/>
    </source>
</evidence>
<dbReference type="PRINTS" id="PR01254">
    <property type="entry name" value="PGNDSYNTHASE"/>
</dbReference>
<keyword evidence="2" id="KW-0732">Signal</keyword>
<feature type="signal peptide" evidence="2">
    <location>
        <begin position="1"/>
        <end position="18"/>
    </location>
</feature>
<reference evidence="5" key="1">
    <citation type="submission" date="2025-08" db="UniProtKB">
        <authorList>
            <consortium name="RefSeq"/>
        </authorList>
    </citation>
    <scope>IDENTIFICATION</scope>
    <source>
        <tissue evidence="5">Liver</tissue>
    </source>
</reference>
<dbReference type="PANTHER" id="PTHR11430:SF77">
    <property type="entry name" value="LIPOCALIN-LIKE 1 PROTEIN"/>
    <property type="match status" value="1"/>
</dbReference>
<name>A0A9F2PMZ7_PYTBI</name>
<dbReference type="KEGG" id="pbi:103067453"/>
<protein>
    <submittedName>
        <fullName evidence="5">Extracellular fatty acid-binding protein-like</fullName>
    </submittedName>
</protein>
<dbReference type="InterPro" id="IPR002345">
    <property type="entry name" value="Lipocalin"/>
</dbReference>
<evidence type="ECO:0000256" key="2">
    <source>
        <dbReference type="SAM" id="SignalP"/>
    </source>
</evidence>
<proteinExistence type="inferred from homology"/>
<organism evidence="4 5">
    <name type="scientific">Python bivittatus</name>
    <name type="common">Burmese python</name>
    <name type="synonym">Python molurus bivittatus</name>
    <dbReference type="NCBI Taxonomy" id="176946"/>
    <lineage>
        <taxon>Eukaryota</taxon>
        <taxon>Metazoa</taxon>
        <taxon>Chordata</taxon>
        <taxon>Craniata</taxon>
        <taxon>Vertebrata</taxon>
        <taxon>Euteleostomi</taxon>
        <taxon>Lepidosauria</taxon>
        <taxon>Squamata</taxon>
        <taxon>Bifurcata</taxon>
        <taxon>Unidentata</taxon>
        <taxon>Episquamata</taxon>
        <taxon>Toxicofera</taxon>
        <taxon>Serpentes</taxon>
        <taxon>Henophidia</taxon>
        <taxon>Pythonidae</taxon>
        <taxon>Python</taxon>
    </lineage>
</organism>
<evidence type="ECO:0000259" key="3">
    <source>
        <dbReference type="Pfam" id="PF00061"/>
    </source>
</evidence>
<dbReference type="OrthoDB" id="9627583at2759"/>
<feature type="chain" id="PRO_5039916606" evidence="2">
    <location>
        <begin position="19"/>
        <end position="180"/>
    </location>
</feature>
<dbReference type="GeneID" id="103067453"/>
<dbReference type="InterPro" id="IPR012674">
    <property type="entry name" value="Calycin"/>
</dbReference>
<dbReference type="InterPro" id="IPR000566">
    <property type="entry name" value="Lipocln_cytosolic_FA-bd_dom"/>
</dbReference>